<organism evidence="2 3">
    <name type="scientific">Chryseobacterium aquaeductus</name>
    <dbReference type="NCBI Taxonomy" id="2675056"/>
    <lineage>
        <taxon>Bacteria</taxon>
        <taxon>Pseudomonadati</taxon>
        <taxon>Bacteroidota</taxon>
        <taxon>Flavobacteriia</taxon>
        <taxon>Flavobacteriales</taxon>
        <taxon>Weeksellaceae</taxon>
        <taxon>Chryseobacterium group</taxon>
        <taxon>Chryseobacterium</taxon>
    </lineage>
</organism>
<accession>A0A9N8MFS5</accession>
<name>A0A9N8MFS5_9FLAO</name>
<sequence>MRKFILVFFGVLLFDLIYVLIYDQFLIDIEPEFLKYPLLILKFIASSPAIFFNKLLPFYAPIPFYQSILMLLGDTFLQALLIYSLFFNKKKSTI</sequence>
<gene>
    <name evidence="2" type="ORF">CHRY9390_00504</name>
</gene>
<evidence type="ECO:0000313" key="2">
    <source>
        <dbReference type="EMBL" id="CAD7799562.1"/>
    </source>
</evidence>
<evidence type="ECO:0000313" key="3">
    <source>
        <dbReference type="Proteomes" id="UP000662618"/>
    </source>
</evidence>
<dbReference type="AlphaFoldDB" id="A0A9N8MFS5"/>
<keyword evidence="1" id="KW-1133">Transmembrane helix</keyword>
<dbReference type="EMBL" id="CAJIMS010000001">
    <property type="protein sequence ID" value="CAD7799562.1"/>
    <property type="molecule type" value="Genomic_DNA"/>
</dbReference>
<proteinExistence type="predicted"/>
<reference evidence="2" key="1">
    <citation type="submission" date="2020-12" db="EMBL/GenBank/DDBJ databases">
        <authorList>
            <person name="Rodrigo-Torres L."/>
            <person name="Arahal R. D."/>
            <person name="Lucena T."/>
        </authorList>
    </citation>
    <scope>NUCLEOTIDE SEQUENCE</scope>
    <source>
        <strain evidence="2">CECT 9390</strain>
    </source>
</reference>
<feature type="transmembrane region" description="Helical" evidence="1">
    <location>
        <begin position="64"/>
        <end position="86"/>
    </location>
</feature>
<keyword evidence="1" id="KW-0812">Transmembrane</keyword>
<protein>
    <submittedName>
        <fullName evidence="2">Uncharacterized protein</fullName>
    </submittedName>
</protein>
<evidence type="ECO:0000256" key="1">
    <source>
        <dbReference type="SAM" id="Phobius"/>
    </source>
</evidence>
<comment type="caution">
    <text evidence="2">The sequence shown here is derived from an EMBL/GenBank/DDBJ whole genome shotgun (WGS) entry which is preliminary data.</text>
</comment>
<keyword evidence="3" id="KW-1185">Reference proteome</keyword>
<keyword evidence="1" id="KW-0472">Membrane</keyword>
<feature type="transmembrane region" description="Helical" evidence="1">
    <location>
        <begin position="6"/>
        <end position="26"/>
    </location>
</feature>
<dbReference type="Proteomes" id="UP000662618">
    <property type="component" value="Unassembled WGS sequence"/>
</dbReference>